<proteinExistence type="predicted"/>
<feature type="non-terminal residue" evidence="3">
    <location>
        <position position="1"/>
    </location>
</feature>
<evidence type="ECO:0000256" key="2">
    <source>
        <dbReference type="SAM" id="SignalP"/>
    </source>
</evidence>
<feature type="chain" id="PRO_5008580719" description="RYamide" evidence="2">
    <location>
        <begin position="22"/>
        <end position="143"/>
    </location>
</feature>
<reference evidence="3" key="1">
    <citation type="submission" date="2015-12" db="EMBL/GenBank/DDBJ databases">
        <title>De novo transcriptome assembly of four potential Pierce s Disease insect vectors from Arizona vineyards.</title>
        <authorList>
            <person name="Tassone E.E."/>
        </authorList>
    </citation>
    <scope>NUCLEOTIDE SEQUENCE</scope>
</reference>
<evidence type="ECO:0000313" key="3">
    <source>
        <dbReference type="EMBL" id="JAS17477.1"/>
    </source>
</evidence>
<name>A0A1B6CVM5_9HEMI</name>
<gene>
    <name evidence="3" type="ORF">g.44286</name>
</gene>
<keyword evidence="2" id="KW-0732">Signal</keyword>
<feature type="region of interest" description="Disordered" evidence="1">
    <location>
        <begin position="30"/>
        <end position="55"/>
    </location>
</feature>
<organism evidence="3">
    <name type="scientific">Clastoptera arizonana</name>
    <name type="common">Arizona spittle bug</name>
    <dbReference type="NCBI Taxonomy" id="38151"/>
    <lineage>
        <taxon>Eukaryota</taxon>
        <taxon>Metazoa</taxon>
        <taxon>Ecdysozoa</taxon>
        <taxon>Arthropoda</taxon>
        <taxon>Hexapoda</taxon>
        <taxon>Insecta</taxon>
        <taxon>Pterygota</taxon>
        <taxon>Neoptera</taxon>
        <taxon>Paraneoptera</taxon>
        <taxon>Hemiptera</taxon>
        <taxon>Auchenorrhyncha</taxon>
        <taxon>Cercopoidea</taxon>
        <taxon>Clastopteridae</taxon>
        <taxon>Clastoptera</taxon>
    </lineage>
</organism>
<dbReference type="EMBL" id="GEDC01019821">
    <property type="protein sequence ID" value="JAS17477.1"/>
    <property type="molecule type" value="Transcribed_RNA"/>
</dbReference>
<sequence>RMIPNYGLSFFCLATLVMVTAQPDFHNSDAHYGKRSEDTRPVYVPDNQPQSRTTRMFWGGSRYGRSFVPEDHQKPRLEVEPRADRFFMGTRYGKRSDVLSSDVGDTVQDGQLSCQYAGVADLYRCITRKAISENASDEDDLTT</sequence>
<protein>
    <recommendedName>
        <fullName evidence="4">RYamide</fullName>
    </recommendedName>
</protein>
<dbReference type="AlphaFoldDB" id="A0A1B6CVM5"/>
<evidence type="ECO:0000256" key="1">
    <source>
        <dbReference type="SAM" id="MobiDB-lite"/>
    </source>
</evidence>
<feature type="signal peptide" evidence="2">
    <location>
        <begin position="1"/>
        <end position="21"/>
    </location>
</feature>
<accession>A0A1B6CVM5</accession>
<evidence type="ECO:0008006" key="4">
    <source>
        <dbReference type="Google" id="ProtNLM"/>
    </source>
</evidence>
<feature type="compositionally biased region" description="Basic and acidic residues" evidence="1">
    <location>
        <begin position="30"/>
        <end position="40"/>
    </location>
</feature>